<dbReference type="PANTHER" id="PTHR46018">
    <property type="entry name" value="ZINC PHOSPHODIESTERASE ELAC PROTEIN 1"/>
    <property type="match status" value="1"/>
</dbReference>
<reference evidence="2 3" key="1">
    <citation type="submission" date="2017-09" db="EMBL/GenBank/DDBJ databases">
        <title>Depth-based differentiation of microbial function through sediment-hosted aquifers and enrichment of novel symbionts in the deep terrestrial subsurface.</title>
        <authorList>
            <person name="Probst A.J."/>
            <person name="Ladd B."/>
            <person name="Jarett J.K."/>
            <person name="Geller-Mcgrath D.E."/>
            <person name="Sieber C.M."/>
            <person name="Emerson J.B."/>
            <person name="Anantharaman K."/>
            <person name="Thomas B.C."/>
            <person name="Malmstrom R."/>
            <person name="Stieglmeier M."/>
            <person name="Klingl A."/>
            <person name="Woyke T."/>
            <person name="Ryan C.M."/>
            <person name="Banfield J.F."/>
        </authorList>
    </citation>
    <scope>NUCLEOTIDE SEQUENCE [LARGE SCALE GENOMIC DNA]</scope>
    <source>
        <strain evidence="2">CG_4_10_14_0_8_um_filter_42_10</strain>
    </source>
</reference>
<dbReference type="InterPro" id="IPR036866">
    <property type="entry name" value="RibonucZ/Hydroxyglut_hydro"/>
</dbReference>
<evidence type="ECO:0000313" key="2">
    <source>
        <dbReference type="EMBL" id="PIY96760.1"/>
    </source>
</evidence>
<dbReference type="CDD" id="cd16272">
    <property type="entry name" value="RNaseZ_MBL-fold"/>
    <property type="match status" value="1"/>
</dbReference>
<accession>A0A2M7RJ32</accession>
<dbReference type="PANTHER" id="PTHR46018:SF2">
    <property type="entry name" value="ZINC PHOSPHODIESTERASE ELAC PROTEIN 1"/>
    <property type="match status" value="1"/>
</dbReference>
<dbReference type="EMBL" id="PFMD01000029">
    <property type="protein sequence ID" value="PIY96760.1"/>
    <property type="molecule type" value="Genomic_DNA"/>
</dbReference>
<dbReference type="GO" id="GO:0042781">
    <property type="term" value="F:3'-tRNA processing endoribonuclease activity"/>
    <property type="evidence" value="ECO:0007669"/>
    <property type="project" value="TreeGrafter"/>
</dbReference>
<keyword evidence="2" id="KW-0378">Hydrolase</keyword>
<sequence>MKLTILGSGTHYPSLVRSAAGYLLENKKKYYLFDIGPGTIRRLLEAGVDYRKIRHIFITHLHGDHVADLFHLLFTLKVQYSTGEIGKAGMDIFGPKGIKKFFNALDNQVVNLRNPIFSFPFRIREMTKENINAGNLKVKWAKVKHGSQQAVSYRLESGGKSIVYSGDLEYGQEIIKLSRNADLLILECSRPEQLPSRSHLTAAECGRIAAEAGVKKLVLSHLYPITEKYDIIKQAKKYFKGPVVRAKDLMEIRV</sequence>
<dbReference type="SMART" id="SM00849">
    <property type="entry name" value="Lactamase_B"/>
    <property type="match status" value="1"/>
</dbReference>
<dbReference type="Proteomes" id="UP000230779">
    <property type="component" value="Unassembled WGS sequence"/>
</dbReference>
<evidence type="ECO:0000313" key="3">
    <source>
        <dbReference type="Proteomes" id="UP000230779"/>
    </source>
</evidence>
<evidence type="ECO:0000259" key="1">
    <source>
        <dbReference type="SMART" id="SM00849"/>
    </source>
</evidence>
<dbReference type="Gene3D" id="3.60.15.10">
    <property type="entry name" value="Ribonuclease Z/Hydroxyacylglutathione hydrolase-like"/>
    <property type="match status" value="1"/>
</dbReference>
<proteinExistence type="predicted"/>
<organism evidence="2 3">
    <name type="scientific">Candidatus Kerfeldbacteria bacterium CG_4_10_14_0_8_um_filter_42_10</name>
    <dbReference type="NCBI Taxonomy" id="2014248"/>
    <lineage>
        <taxon>Bacteria</taxon>
        <taxon>Candidatus Kerfeldiibacteriota</taxon>
    </lineage>
</organism>
<name>A0A2M7RJ32_9BACT</name>
<feature type="domain" description="Metallo-beta-lactamase" evidence="1">
    <location>
        <begin position="18"/>
        <end position="221"/>
    </location>
</feature>
<dbReference type="Pfam" id="PF12706">
    <property type="entry name" value="Lactamase_B_2"/>
    <property type="match status" value="1"/>
</dbReference>
<comment type="caution">
    <text evidence="2">The sequence shown here is derived from an EMBL/GenBank/DDBJ whole genome shotgun (WGS) entry which is preliminary data.</text>
</comment>
<protein>
    <submittedName>
        <fullName evidence="2">MBL fold metallo-hydrolase</fullName>
    </submittedName>
</protein>
<gene>
    <name evidence="2" type="ORF">COY66_03165</name>
</gene>
<dbReference type="SUPFAM" id="SSF56281">
    <property type="entry name" value="Metallo-hydrolase/oxidoreductase"/>
    <property type="match status" value="1"/>
</dbReference>
<dbReference type="AlphaFoldDB" id="A0A2M7RJ32"/>
<dbReference type="InterPro" id="IPR001279">
    <property type="entry name" value="Metallo-B-lactamas"/>
</dbReference>